<feature type="transmembrane region" description="Helical" evidence="2">
    <location>
        <begin position="167"/>
        <end position="200"/>
    </location>
</feature>
<dbReference type="STRING" id="445932.Emin_0622"/>
<organism evidence="3 4">
    <name type="scientific">Elusimicrobium minutum (strain Pei191)</name>
    <dbReference type="NCBI Taxonomy" id="445932"/>
    <lineage>
        <taxon>Bacteria</taxon>
        <taxon>Pseudomonadati</taxon>
        <taxon>Elusimicrobiota</taxon>
        <taxon>Elusimicrobia</taxon>
        <taxon>Elusimicrobiales</taxon>
        <taxon>Elusimicrobiaceae</taxon>
        <taxon>Elusimicrobium</taxon>
    </lineage>
</organism>
<dbReference type="KEGG" id="emi:Emin_0622"/>
<accession>B2KC50</accession>
<evidence type="ECO:0000313" key="4">
    <source>
        <dbReference type="Proteomes" id="UP000001029"/>
    </source>
</evidence>
<evidence type="ECO:0000313" key="3">
    <source>
        <dbReference type="EMBL" id="ACC98177.1"/>
    </source>
</evidence>
<feature type="region of interest" description="Disordered" evidence="1">
    <location>
        <begin position="324"/>
        <end position="347"/>
    </location>
</feature>
<dbReference type="HOGENOM" id="CLU_798611_0_0_0"/>
<dbReference type="EMBL" id="CP001055">
    <property type="protein sequence ID" value="ACC98177.1"/>
    <property type="molecule type" value="Genomic_DNA"/>
</dbReference>
<reference evidence="3 4" key="1">
    <citation type="journal article" date="2009" name="Appl. Environ. Microbiol.">
        <title>Genomic analysis of 'Elusimicrobium minutum,' the first cultivated representative of the phylum 'Elusimicrobia' (formerly termite group 1).</title>
        <authorList>
            <person name="Herlemann D.P.R."/>
            <person name="Geissinger O."/>
            <person name="Ikeda-Ohtsubo W."/>
            <person name="Kunin V."/>
            <person name="Sun H."/>
            <person name="Lapidus A."/>
            <person name="Hugenholtz P."/>
            <person name="Brune A."/>
        </authorList>
    </citation>
    <scope>NUCLEOTIDE SEQUENCE [LARGE SCALE GENOMIC DNA]</scope>
    <source>
        <strain evidence="3 4">Pei191</strain>
    </source>
</reference>
<protein>
    <recommendedName>
        <fullName evidence="5">Glycerophosphoryl diester phosphodiesterase membrane domain-containing protein</fullName>
    </recommendedName>
</protein>
<feature type="compositionally biased region" description="Pro residues" evidence="1">
    <location>
        <begin position="337"/>
        <end position="347"/>
    </location>
</feature>
<keyword evidence="2" id="KW-1133">Transmembrane helix</keyword>
<evidence type="ECO:0000256" key="1">
    <source>
        <dbReference type="SAM" id="MobiDB-lite"/>
    </source>
</evidence>
<dbReference type="AlphaFoldDB" id="B2KC50"/>
<keyword evidence="2" id="KW-0812">Transmembrane</keyword>
<feature type="transmembrane region" description="Helical" evidence="2">
    <location>
        <begin position="78"/>
        <end position="101"/>
    </location>
</feature>
<keyword evidence="2" id="KW-0472">Membrane</keyword>
<dbReference type="Proteomes" id="UP000001029">
    <property type="component" value="Chromosome"/>
</dbReference>
<feature type="transmembrane region" description="Helical" evidence="2">
    <location>
        <begin position="254"/>
        <end position="284"/>
    </location>
</feature>
<proteinExistence type="predicted"/>
<evidence type="ECO:0008006" key="5">
    <source>
        <dbReference type="Google" id="ProtNLM"/>
    </source>
</evidence>
<gene>
    <name evidence="3" type="ordered locus">Emin_0622</name>
</gene>
<feature type="transmembrane region" description="Helical" evidence="2">
    <location>
        <begin position="33"/>
        <end position="58"/>
    </location>
</feature>
<name>B2KC50_ELUMP</name>
<sequence>MDLLKRFYDAFDLISESVNIFIKNIWKLCLFQLILFGAALVVFVPCFIAALALVALRLPGFNPNMTEEVMVQMIASDPVLIVSLVILLVITAAGTIAAGVIKKAAVSRFIVSKICGVDITIKEAFKQSFSRAWPLFMLTLVIILFFVTFLTLGSLLIAVFASMGYNALAVFFGFIVFAAIVFLAVCFLVYLSPLTAVVVIKKKNMFDAVKYSYSLVKGFFSSTFGYMILAVLISFGFSMAAGFINMFIQGIGAVLIAIFNGITVLQLVIGIFMLICIVAVNLIAQTYSDVPTALLYVNREAVLGDKSGEIADLAAKYQDEEDVNVLPSDPVPFNKTPRPPEPPSQDI</sequence>
<evidence type="ECO:0000256" key="2">
    <source>
        <dbReference type="SAM" id="Phobius"/>
    </source>
</evidence>
<keyword evidence="4" id="KW-1185">Reference proteome</keyword>
<feature type="transmembrane region" description="Helical" evidence="2">
    <location>
        <begin position="224"/>
        <end position="248"/>
    </location>
</feature>
<feature type="transmembrane region" description="Helical" evidence="2">
    <location>
        <begin position="135"/>
        <end position="161"/>
    </location>
</feature>